<accession>A0A166BEX4</accession>
<feature type="compositionally biased region" description="Low complexity" evidence="1">
    <location>
        <begin position="866"/>
        <end position="881"/>
    </location>
</feature>
<evidence type="ECO:0000256" key="1">
    <source>
        <dbReference type="SAM" id="MobiDB-lite"/>
    </source>
</evidence>
<feature type="domain" description="RRN6 beta-propeller" evidence="2">
    <location>
        <begin position="335"/>
        <end position="427"/>
    </location>
</feature>
<dbReference type="STRING" id="436010.A0A166BEX4"/>
<dbReference type="GO" id="GO:0042790">
    <property type="term" value="P:nucleolar large rRNA transcription by RNA polymerase I"/>
    <property type="evidence" value="ECO:0007669"/>
    <property type="project" value="TreeGrafter"/>
</dbReference>
<sequence>MDTIASWPVDQRNIRPINSKGKRKAKAESVTRNYPCLDHGSLAALTLSGDSGRLEWKSVAGFSQGITKTTYIYIIFPATRSAPLRAPKTTTTQRADQGAHFLRTYFPDIDIPAEIIRDEIEADIQQDLQIAKYDPHVGNLLASLKCPGPSSSSRTFLCFPMGELNQELNISPFIPAENGELVLQPIAQKRYTFQTPILQVATSKPTSVGQANHLAVRTQNSTTLWEAVSDPDDASGVQLIERVILDNSDLDNRPVVDMKINSSPSVAVYTNDEGTVYKCDFGSGWKSLETVSGHSGSDEFFWGLSLLENAGGCVFSSDKIVKRLDWRTNDSCMDLFSLGQRADVITAVEGPCANNLMQLCTTSEIIWMDVRFSGIPLMGYKHDRSHDRTLATHTSSEAYPAHDSQTYLTSRKNGLVTVYDVSRSENGLISSNFPAFHLPPAAGYYGACPGSLLLHHKSHFTSSSLYQLTDRGSVHRVDFSFDANAQLEETEESITWTTDVQILEDAATRPANVGPLGNRDCTKVDLQEAYKKIFNVGMDENPDDRDAFIKDSLQNMCSYWQETPLPQHMLTLFDVAFDSCETTEQSEQPRAAFLTKSSINSAGGCDAAKEGLLPRSYLKREAPWHLDVSRTLQKIDPSISYDSESLDDHSLDYKLDTSLDGPIQIQDEAQRKLSLDLFLATDVYAPQAWTSVAADGIDALETMSRAAEALTLGDEPPSVGLGYLRLRKGVSSNPPHHILRTDSPATQDFDGPLAVRLLLNEWSIGADPENYAYTDPYEEESQQLIAVHRRRQETVPPIVPGTLPPFRLQVPPMVVAFKPTAPPIVGVGAPVRAMPTWNTIVFENPTQPSRPPAPRTGSQMVSTDASQPPSQQLLPSTQVLPGPFGGRQAGKKKPVKKRLGGF</sequence>
<dbReference type="EMBL" id="KV417645">
    <property type="protein sequence ID" value="KZP12576.1"/>
    <property type="molecule type" value="Genomic_DNA"/>
</dbReference>
<protein>
    <recommendedName>
        <fullName evidence="2">RRN6 beta-propeller domain-containing protein</fullName>
    </recommendedName>
</protein>
<proteinExistence type="predicted"/>
<name>A0A166BEX4_9AGAM</name>
<feature type="region of interest" description="Disordered" evidence="1">
    <location>
        <begin position="842"/>
        <end position="902"/>
    </location>
</feature>
<dbReference type="InterPro" id="IPR048535">
    <property type="entry name" value="RRN6_beta-prop"/>
</dbReference>
<dbReference type="AlphaFoldDB" id="A0A166BEX4"/>
<dbReference type="InterPro" id="IPR019350">
    <property type="entry name" value="RNA_pol_I-sp_TIF_RRN6-like"/>
</dbReference>
<evidence type="ECO:0000313" key="3">
    <source>
        <dbReference type="EMBL" id="KZP12576.1"/>
    </source>
</evidence>
<gene>
    <name evidence="3" type="ORF">FIBSPDRAFT_754641</name>
</gene>
<dbReference type="PANTHER" id="PTHR28221:SF2">
    <property type="entry name" value="RNA POLYMERASE I-SPECIFIC TRANSCRIPTION INITIATION FACTOR RRN6"/>
    <property type="match status" value="1"/>
</dbReference>
<dbReference type="GO" id="GO:0001179">
    <property type="term" value="F:RNA polymerase I general transcription initiation factor binding"/>
    <property type="evidence" value="ECO:0007669"/>
    <property type="project" value="TreeGrafter"/>
</dbReference>
<dbReference type="GO" id="GO:0070860">
    <property type="term" value="C:RNA polymerase I core factor complex"/>
    <property type="evidence" value="ECO:0007669"/>
    <property type="project" value="TreeGrafter"/>
</dbReference>
<organism evidence="3">
    <name type="scientific">Athelia psychrophila</name>
    <dbReference type="NCBI Taxonomy" id="1759441"/>
    <lineage>
        <taxon>Eukaryota</taxon>
        <taxon>Fungi</taxon>
        <taxon>Dikarya</taxon>
        <taxon>Basidiomycota</taxon>
        <taxon>Agaricomycotina</taxon>
        <taxon>Agaricomycetes</taxon>
        <taxon>Agaricomycetidae</taxon>
        <taxon>Atheliales</taxon>
        <taxon>Atheliaceae</taxon>
        <taxon>Athelia</taxon>
    </lineage>
</organism>
<feature type="compositionally biased region" description="Polar residues" evidence="1">
    <location>
        <begin position="856"/>
        <end position="865"/>
    </location>
</feature>
<dbReference type="OrthoDB" id="2382881at2759"/>
<dbReference type="Pfam" id="PF10214">
    <property type="entry name" value="Rrn6_beta-prop"/>
    <property type="match status" value="1"/>
</dbReference>
<dbReference type="GO" id="GO:0001163">
    <property type="term" value="F:RNA polymerase I transcription regulatory region sequence-specific DNA binding"/>
    <property type="evidence" value="ECO:0007669"/>
    <property type="project" value="TreeGrafter"/>
</dbReference>
<evidence type="ECO:0000259" key="2">
    <source>
        <dbReference type="Pfam" id="PF10214"/>
    </source>
</evidence>
<feature type="compositionally biased region" description="Basic residues" evidence="1">
    <location>
        <begin position="889"/>
        <end position="902"/>
    </location>
</feature>
<reference evidence="3" key="1">
    <citation type="journal article" date="2016" name="Mol. Biol. Evol.">
        <title>Comparative Genomics of Early-Diverging Mushroom-Forming Fungi Provides Insights into the Origins of Lignocellulose Decay Capabilities.</title>
        <authorList>
            <person name="Nagy L.G."/>
            <person name="Riley R."/>
            <person name="Tritt A."/>
            <person name="Adam C."/>
            <person name="Daum C."/>
            <person name="Floudas D."/>
            <person name="Sun H."/>
            <person name="Yadav J.S."/>
            <person name="Pangilinan J."/>
            <person name="Larsson K.H."/>
            <person name="Matsuura K."/>
            <person name="Barry K."/>
            <person name="Labutti K."/>
            <person name="Kuo R."/>
            <person name="Ohm R.A."/>
            <person name="Bhattacharya S.S."/>
            <person name="Shirouzu T."/>
            <person name="Yoshinaga Y."/>
            <person name="Martin F.M."/>
            <person name="Grigoriev I.V."/>
            <person name="Hibbett D.S."/>
        </authorList>
    </citation>
    <scope>NUCLEOTIDE SEQUENCE [LARGE SCALE GENOMIC DNA]</scope>
    <source>
        <strain evidence="3">CBS 109695</strain>
    </source>
</reference>
<dbReference type="PANTHER" id="PTHR28221">
    <property type="entry name" value="RNA POLYMERASE I-SPECIFIC TRANSCRIPTION INITIATION FACTOR RRN6"/>
    <property type="match status" value="1"/>
</dbReference>